<dbReference type="Gene3D" id="3.60.21.10">
    <property type="match status" value="1"/>
</dbReference>
<reference evidence="6" key="1">
    <citation type="journal article" date="2013" name="Genome Biol.">
        <title>Draft genome of the mountain pine beetle, Dendroctonus ponderosae Hopkins, a major forest pest.</title>
        <authorList>
            <person name="Keeling C.I."/>
            <person name="Yuen M.M."/>
            <person name="Liao N.Y."/>
            <person name="Docking T.R."/>
            <person name="Chan S.K."/>
            <person name="Taylor G.A."/>
            <person name="Palmquist D.L."/>
            <person name="Jackman S.D."/>
            <person name="Nguyen A."/>
            <person name="Li M."/>
            <person name="Henderson H."/>
            <person name="Janes J.K."/>
            <person name="Zhao Y."/>
            <person name="Pandoh P."/>
            <person name="Moore R."/>
            <person name="Sperling F.A."/>
            <person name="Huber D.P."/>
            <person name="Birol I."/>
            <person name="Jones S.J."/>
            <person name="Bohlmann J."/>
        </authorList>
    </citation>
    <scope>NUCLEOTIDE SEQUENCE</scope>
</reference>
<accession>N6UPY6</accession>
<evidence type="ECO:0000256" key="1">
    <source>
        <dbReference type="ARBA" id="ARBA00001936"/>
    </source>
</evidence>
<evidence type="ECO:0000256" key="2">
    <source>
        <dbReference type="ARBA" id="ARBA00013081"/>
    </source>
</evidence>
<dbReference type="GO" id="GO:0046872">
    <property type="term" value="F:metal ion binding"/>
    <property type="evidence" value="ECO:0007669"/>
    <property type="project" value="UniProtKB-KW"/>
</dbReference>
<evidence type="ECO:0000256" key="5">
    <source>
        <dbReference type="ARBA" id="ARBA00023211"/>
    </source>
</evidence>
<dbReference type="InterPro" id="IPR013235">
    <property type="entry name" value="PPP_dom"/>
</dbReference>
<evidence type="ECO:0000256" key="3">
    <source>
        <dbReference type="ARBA" id="ARBA00022723"/>
    </source>
</evidence>
<organism evidence="6">
    <name type="scientific">Dendroctonus ponderosae</name>
    <name type="common">Mountain pine beetle</name>
    <dbReference type="NCBI Taxonomy" id="77166"/>
    <lineage>
        <taxon>Eukaryota</taxon>
        <taxon>Metazoa</taxon>
        <taxon>Ecdysozoa</taxon>
        <taxon>Arthropoda</taxon>
        <taxon>Hexapoda</taxon>
        <taxon>Insecta</taxon>
        <taxon>Pterygota</taxon>
        <taxon>Neoptera</taxon>
        <taxon>Endopterygota</taxon>
        <taxon>Coleoptera</taxon>
        <taxon>Polyphaga</taxon>
        <taxon>Cucujiformia</taxon>
        <taxon>Curculionidae</taxon>
        <taxon>Scolytinae</taxon>
        <taxon>Dendroctonus</taxon>
    </lineage>
</organism>
<evidence type="ECO:0000313" key="6">
    <source>
        <dbReference type="EMBL" id="ENN80802.1"/>
    </source>
</evidence>
<dbReference type="PANTHER" id="PTHR45668">
    <property type="entry name" value="SERINE/THREONINE-PROTEIN PHOSPHATASE 5-RELATED"/>
    <property type="match status" value="1"/>
</dbReference>
<proteinExistence type="predicted"/>
<comment type="cofactor">
    <cofactor evidence="1">
        <name>Mn(2+)</name>
        <dbReference type="ChEBI" id="CHEBI:29035"/>
    </cofactor>
</comment>
<dbReference type="EC" id="3.1.3.16" evidence="2"/>
<dbReference type="AlphaFoldDB" id="N6UPY6"/>
<gene>
    <name evidence="6" type="ORF">YQE_02773</name>
</gene>
<dbReference type="InterPro" id="IPR051134">
    <property type="entry name" value="PPP_phosphatase"/>
</dbReference>
<dbReference type="OrthoDB" id="445564at2759"/>
<keyword evidence="3" id="KW-0479">Metal-binding</keyword>
<dbReference type="SUPFAM" id="SSF56300">
    <property type="entry name" value="Metallo-dependent phosphatases"/>
    <property type="match status" value="1"/>
</dbReference>
<dbReference type="PANTHER" id="PTHR45668:SF5">
    <property type="entry name" value="SERINE_THREONINE-PROTEIN PHOSPHATASE 5"/>
    <property type="match status" value="1"/>
</dbReference>
<name>N6UPY6_DENPD</name>
<dbReference type="EMBL" id="KB740363">
    <property type="protein sequence ID" value="ENN80802.1"/>
    <property type="molecule type" value="Genomic_DNA"/>
</dbReference>
<dbReference type="GO" id="GO:0004722">
    <property type="term" value="F:protein serine/threonine phosphatase activity"/>
    <property type="evidence" value="ECO:0007669"/>
    <property type="project" value="UniProtKB-EC"/>
</dbReference>
<dbReference type="InterPro" id="IPR029052">
    <property type="entry name" value="Metallo-depent_PP-like"/>
</dbReference>
<feature type="non-terminal residue" evidence="6">
    <location>
        <position position="1"/>
    </location>
</feature>
<protein>
    <recommendedName>
        <fullName evidence="2">protein-serine/threonine phosphatase</fullName>
        <ecNumber evidence="2">3.1.3.16</ecNumber>
    </recommendedName>
</protein>
<keyword evidence="5" id="KW-0464">Manganese</keyword>
<dbReference type="HOGENOM" id="CLU_1697334_0_0_1"/>
<evidence type="ECO:0000256" key="4">
    <source>
        <dbReference type="ARBA" id="ARBA00022801"/>
    </source>
</evidence>
<sequence length="155" mass="17865">MHKVLKKLAFEKAISVEDKHKFMADTINLDAMTIQDKYSGPQLEDGKVYKDEGTLHRKFAFKILLDIKKYFMVLPSVVDVAIPDKEKFTVCSDIHGQFYDLMNIFELRPIPTCSMETFTATFTCPEVMHGGLFSRDNVTLDEIRTIDRNRQPPDV</sequence>
<keyword evidence="4" id="KW-0378">Hydrolase</keyword>
<dbReference type="Pfam" id="PF08321">
    <property type="entry name" value="PPP5"/>
    <property type="match status" value="1"/>
</dbReference>